<dbReference type="InterPro" id="IPR009580">
    <property type="entry name" value="GPI_biosynthesis_protein_Pig-F"/>
</dbReference>
<evidence type="ECO:0000256" key="8">
    <source>
        <dbReference type="SAM" id="MobiDB-lite"/>
    </source>
</evidence>
<evidence type="ECO:0000256" key="4">
    <source>
        <dbReference type="ARBA" id="ARBA00022692"/>
    </source>
</evidence>
<reference evidence="10" key="2">
    <citation type="journal article" date="2020" name="Nat. Commun.">
        <title>Large-scale genome sequencing of mycorrhizal fungi provides insights into the early evolution of symbiotic traits.</title>
        <authorList>
            <person name="Miyauchi S."/>
            <person name="Kiss E."/>
            <person name="Kuo A."/>
            <person name="Drula E."/>
            <person name="Kohler A."/>
            <person name="Sanchez-Garcia M."/>
            <person name="Morin E."/>
            <person name="Andreopoulos B."/>
            <person name="Barry K.W."/>
            <person name="Bonito G."/>
            <person name="Buee M."/>
            <person name="Carver A."/>
            <person name="Chen C."/>
            <person name="Cichocki N."/>
            <person name="Clum A."/>
            <person name="Culley D."/>
            <person name="Crous P.W."/>
            <person name="Fauchery L."/>
            <person name="Girlanda M."/>
            <person name="Hayes R.D."/>
            <person name="Keri Z."/>
            <person name="LaButti K."/>
            <person name="Lipzen A."/>
            <person name="Lombard V."/>
            <person name="Magnuson J."/>
            <person name="Maillard F."/>
            <person name="Murat C."/>
            <person name="Nolan M."/>
            <person name="Ohm R.A."/>
            <person name="Pangilinan J."/>
            <person name="Pereira M.F."/>
            <person name="Perotto S."/>
            <person name="Peter M."/>
            <person name="Pfister S."/>
            <person name="Riley R."/>
            <person name="Sitrit Y."/>
            <person name="Stielow J.B."/>
            <person name="Szollosi G."/>
            <person name="Zifcakova L."/>
            <person name="Stursova M."/>
            <person name="Spatafora J.W."/>
            <person name="Tedersoo L."/>
            <person name="Vaario L.M."/>
            <person name="Yamada A."/>
            <person name="Yan M."/>
            <person name="Wang P."/>
            <person name="Xu J."/>
            <person name="Bruns T."/>
            <person name="Baldrian P."/>
            <person name="Vilgalys R."/>
            <person name="Dunand C."/>
            <person name="Henrissat B."/>
            <person name="Grigoriev I.V."/>
            <person name="Hibbett D."/>
            <person name="Nagy L.G."/>
            <person name="Martin F.M."/>
        </authorList>
    </citation>
    <scope>NUCLEOTIDE SEQUENCE</scope>
    <source>
        <strain evidence="10">Prilba</strain>
    </source>
</reference>
<comment type="pathway">
    <text evidence="2">Glycolipid biosynthesis; glycosylphosphatidylinositol-anchor biosynthesis.</text>
</comment>
<name>A0A9P5MSK3_9AGAM</name>
<dbReference type="EMBL" id="WHVB01000013">
    <property type="protein sequence ID" value="KAF8477757.1"/>
    <property type="molecule type" value="Genomic_DNA"/>
</dbReference>
<comment type="subcellular location">
    <subcellularLocation>
        <location evidence="1">Endoplasmic reticulum membrane</location>
        <topology evidence="1">Multi-pass membrane protein</topology>
    </subcellularLocation>
</comment>
<dbReference type="AlphaFoldDB" id="A0A9P5MSK3"/>
<dbReference type="OrthoDB" id="17366at2759"/>
<evidence type="ECO:0000256" key="2">
    <source>
        <dbReference type="ARBA" id="ARBA00004687"/>
    </source>
</evidence>
<accession>A0A9P5MSK3</accession>
<comment type="caution">
    <text evidence="10">The sequence shown here is derived from an EMBL/GenBank/DDBJ whole genome shotgun (WGS) entry which is preliminary data.</text>
</comment>
<dbReference type="GO" id="GO:0005789">
    <property type="term" value="C:endoplasmic reticulum membrane"/>
    <property type="evidence" value="ECO:0007669"/>
    <property type="project" value="UniProtKB-SubCell"/>
</dbReference>
<evidence type="ECO:0000313" key="10">
    <source>
        <dbReference type="EMBL" id="KAF8477757.1"/>
    </source>
</evidence>
<keyword evidence="6 9" id="KW-1133">Transmembrane helix</keyword>
<feature type="transmembrane region" description="Helical" evidence="9">
    <location>
        <begin position="89"/>
        <end position="112"/>
    </location>
</feature>
<reference evidence="10" key="1">
    <citation type="submission" date="2019-10" db="EMBL/GenBank/DDBJ databases">
        <authorList>
            <consortium name="DOE Joint Genome Institute"/>
            <person name="Kuo A."/>
            <person name="Miyauchi S."/>
            <person name="Kiss E."/>
            <person name="Drula E."/>
            <person name="Kohler A."/>
            <person name="Sanchez-Garcia M."/>
            <person name="Andreopoulos B."/>
            <person name="Barry K.W."/>
            <person name="Bonito G."/>
            <person name="Buee M."/>
            <person name="Carver A."/>
            <person name="Chen C."/>
            <person name="Cichocki N."/>
            <person name="Clum A."/>
            <person name="Culley D."/>
            <person name="Crous P.W."/>
            <person name="Fauchery L."/>
            <person name="Girlanda M."/>
            <person name="Hayes R."/>
            <person name="Keri Z."/>
            <person name="LaButti K."/>
            <person name="Lipzen A."/>
            <person name="Lombard V."/>
            <person name="Magnuson J."/>
            <person name="Maillard F."/>
            <person name="Morin E."/>
            <person name="Murat C."/>
            <person name="Nolan M."/>
            <person name="Ohm R."/>
            <person name="Pangilinan J."/>
            <person name="Pereira M."/>
            <person name="Perotto S."/>
            <person name="Peter M."/>
            <person name="Riley R."/>
            <person name="Sitrit Y."/>
            <person name="Stielow B."/>
            <person name="Szollosi G."/>
            <person name="Zifcakova L."/>
            <person name="Stursova M."/>
            <person name="Spatafora J.W."/>
            <person name="Tedersoo L."/>
            <person name="Vaario L.-M."/>
            <person name="Yamada A."/>
            <person name="Yan M."/>
            <person name="Wang P."/>
            <person name="Xu J."/>
            <person name="Bruns T."/>
            <person name="Baldrian P."/>
            <person name="Vilgalys R."/>
            <person name="Henrissat B."/>
            <person name="Grigoriev I.V."/>
            <person name="Hibbett D."/>
            <person name="Nagy L.G."/>
            <person name="Martin F.M."/>
        </authorList>
    </citation>
    <scope>NUCLEOTIDE SEQUENCE</scope>
    <source>
        <strain evidence="10">Prilba</strain>
    </source>
</reference>
<evidence type="ECO:0000256" key="9">
    <source>
        <dbReference type="SAM" id="Phobius"/>
    </source>
</evidence>
<organism evidence="10 11">
    <name type="scientific">Russula ochroleuca</name>
    <dbReference type="NCBI Taxonomy" id="152965"/>
    <lineage>
        <taxon>Eukaryota</taxon>
        <taxon>Fungi</taxon>
        <taxon>Dikarya</taxon>
        <taxon>Basidiomycota</taxon>
        <taxon>Agaricomycotina</taxon>
        <taxon>Agaricomycetes</taxon>
        <taxon>Russulales</taxon>
        <taxon>Russulaceae</taxon>
        <taxon>Russula</taxon>
    </lineage>
</organism>
<gene>
    <name evidence="10" type="ORF">DFH94DRAFT_755612</name>
</gene>
<evidence type="ECO:0000256" key="5">
    <source>
        <dbReference type="ARBA" id="ARBA00022824"/>
    </source>
</evidence>
<dbReference type="GO" id="GO:0006506">
    <property type="term" value="P:GPI anchor biosynthetic process"/>
    <property type="evidence" value="ECO:0007669"/>
    <property type="project" value="UniProtKB-KW"/>
</dbReference>
<keyword evidence="5" id="KW-0256">Endoplasmic reticulum</keyword>
<proteinExistence type="predicted"/>
<evidence type="ECO:0000256" key="6">
    <source>
        <dbReference type="ARBA" id="ARBA00022989"/>
    </source>
</evidence>
<keyword evidence="4 9" id="KW-0812">Transmembrane</keyword>
<protein>
    <submittedName>
        <fullName evidence="10">GPI biosynthesis protein family Pig-F-domain-containing protein</fullName>
    </submittedName>
</protein>
<keyword evidence="11" id="KW-1185">Reference proteome</keyword>
<evidence type="ECO:0000256" key="3">
    <source>
        <dbReference type="ARBA" id="ARBA00022502"/>
    </source>
</evidence>
<feature type="transmembrane region" description="Helical" evidence="9">
    <location>
        <begin position="238"/>
        <end position="258"/>
    </location>
</feature>
<evidence type="ECO:0000313" key="11">
    <source>
        <dbReference type="Proteomes" id="UP000759537"/>
    </source>
</evidence>
<feature type="transmembrane region" description="Helical" evidence="9">
    <location>
        <begin position="278"/>
        <end position="297"/>
    </location>
</feature>
<evidence type="ECO:0000256" key="1">
    <source>
        <dbReference type="ARBA" id="ARBA00004477"/>
    </source>
</evidence>
<dbReference type="Proteomes" id="UP000759537">
    <property type="component" value="Unassembled WGS sequence"/>
</dbReference>
<feature type="region of interest" description="Disordered" evidence="8">
    <location>
        <begin position="304"/>
        <end position="335"/>
    </location>
</feature>
<sequence>MASIRKALKNIASGNKLRRLRPPNTSSDDSATDPDLISLPNAIPKQYPPLILVHVILLSAALVLLPQTPIPNLPLPPPARGLDKPQLPFLVPITARPVLTLVWACLGAVLLVPWWAGSLRRWAHDGSLGPRSVQLRLAGDPHIRRDIWNAYVFTAYAALALHVVIVLFGAPFIDYVPHTALLALLIAFYAVFPPAYVLGPPRLGLPLLSASTGDAVVQNDHWVRIFAERDARKPHERALLYPTYGALLGTWIGVIPIGLDWDRPWQAYPLTPAAGGSLGYIIGALLALGVNILLFFADADRIDSSGSTSVPVKSGIKNKKRTEGKQTKKLSTKEE</sequence>
<feature type="transmembrane region" description="Helical" evidence="9">
    <location>
        <begin position="150"/>
        <end position="173"/>
    </location>
</feature>
<feature type="transmembrane region" description="Helical" evidence="9">
    <location>
        <begin position="179"/>
        <end position="199"/>
    </location>
</feature>
<keyword evidence="7 9" id="KW-0472">Membrane</keyword>
<keyword evidence="3" id="KW-0337">GPI-anchor biosynthesis</keyword>
<dbReference type="Pfam" id="PF06699">
    <property type="entry name" value="PIG-F"/>
    <property type="match status" value="1"/>
</dbReference>
<evidence type="ECO:0000256" key="7">
    <source>
        <dbReference type="ARBA" id="ARBA00023136"/>
    </source>
</evidence>
<feature type="transmembrane region" description="Helical" evidence="9">
    <location>
        <begin position="50"/>
        <end position="69"/>
    </location>
</feature>
<feature type="compositionally biased region" description="Basic and acidic residues" evidence="8">
    <location>
        <begin position="321"/>
        <end position="335"/>
    </location>
</feature>